<name>A0A7C1GPJ0_9CREN</name>
<dbReference type="Pfam" id="PF13606">
    <property type="entry name" value="Ank_3"/>
    <property type="match status" value="1"/>
</dbReference>
<dbReference type="PRINTS" id="PR01415">
    <property type="entry name" value="ANKYRIN"/>
</dbReference>
<gene>
    <name evidence="7" type="ORF">ENN26_04135</name>
</gene>
<sequence length="798" mass="87696">MPKEIVLYLCRDEQSKKMLQDFQSVLNLFPKPERPKLKVKLVKINHPKEFPSFLQQLEELYGGVYTLEFKKLNIEKLPAIVVDGEKISEGKYLGKEEIRDLLLLPVEIESSINKRLMLASVVGDAESVEMLLKNGANPNYRDKDGWTPLHYAAYRGRVDVAELLIKHGAEINAKDNDGATPLHLAAQKGHVDVAELLIKYSAEVNARSNNGRTPLHAAALGDHVKVAELLIKHGAEVNARDDNGTTPLHYAASWGHVDVAELLIKHGAEINAGDKNGYTPLHLATYHGQVKVAELLIKHGAEINAKDNDGEAPLHRAALNGHAGVAELLIKYGADVNAKTNDGYTPLHLAAQEGHADVVKLLLESGADPTVRDNDGKSPLDVARERGDFRARATVIVLEKFIASRLAVLGVEAPELYAGEWGKVIVRVRGLGEARISIEGDVEFEASESLELRGEKSVELLVKPSASGQVPVKISLETLGIKATRSFTLQVKSRVDLAVKFLVGRRVELDQLEGDFREKLRPLRRPFRLGRLKCRSLLGQGGFATVLVCMDEFGVSYAVKMPTQVYTELTSVRGGAPTQVNVDLKSFMREVEALRSVSGHPCIVGFHAFLDSPPALVFELCKYSLRDVLRHGGLGPVRAAEVLVQIADALAFLHSKGYVHGDVKPENILFSFEGVPKLSDFNTAKALATISKTKPGYTPGYAAPEQLWKEEKVTEKADSWALGLVLYEAVTGKPLLPLDDLGYREAVARLEREKLAFESTGVREIDELVESCLKVNPVDRPSVKQIRDALAKFLVTRI</sequence>
<feature type="repeat" description="ANK" evidence="5">
    <location>
        <begin position="276"/>
        <end position="308"/>
    </location>
</feature>
<dbReference type="PROSITE" id="PS00107">
    <property type="entry name" value="PROTEIN_KINASE_ATP"/>
    <property type="match status" value="1"/>
</dbReference>
<dbReference type="InterPro" id="IPR050663">
    <property type="entry name" value="Ankyrin-SOCS_Box"/>
</dbReference>
<evidence type="ECO:0000256" key="2">
    <source>
        <dbReference type="ARBA" id="ARBA00022741"/>
    </source>
</evidence>
<protein>
    <recommendedName>
        <fullName evidence="6">Protein kinase domain-containing protein</fullName>
    </recommendedName>
</protein>
<keyword evidence="3" id="KW-0067">ATP-binding</keyword>
<dbReference type="InterPro" id="IPR017441">
    <property type="entry name" value="Protein_kinase_ATP_BS"/>
</dbReference>
<feature type="repeat" description="ANK" evidence="5">
    <location>
        <begin position="144"/>
        <end position="176"/>
    </location>
</feature>
<reference evidence="7" key="1">
    <citation type="journal article" date="2020" name="mSystems">
        <title>Genome- and Community-Level Interaction Insights into Carbon Utilization and Element Cycling Functions of Hydrothermarchaeota in Hydrothermal Sediment.</title>
        <authorList>
            <person name="Zhou Z."/>
            <person name="Liu Y."/>
            <person name="Xu W."/>
            <person name="Pan J."/>
            <person name="Luo Z.H."/>
            <person name="Li M."/>
        </authorList>
    </citation>
    <scope>NUCLEOTIDE SEQUENCE [LARGE SCALE GENOMIC DNA]</scope>
    <source>
        <strain evidence="7">SpSt-116</strain>
    </source>
</reference>
<organism evidence="7">
    <name type="scientific">Thermofilum adornatum</name>
    <dbReference type="NCBI Taxonomy" id="1365176"/>
    <lineage>
        <taxon>Archaea</taxon>
        <taxon>Thermoproteota</taxon>
        <taxon>Thermoprotei</taxon>
        <taxon>Thermofilales</taxon>
        <taxon>Thermofilaceae</taxon>
        <taxon>Thermofilum</taxon>
    </lineage>
</organism>
<keyword evidence="2" id="KW-0547">Nucleotide-binding</keyword>
<dbReference type="PANTHER" id="PTHR24193:SF121">
    <property type="entry name" value="ADA2A-CONTAINING COMPLEX COMPONENT 3, ISOFORM D"/>
    <property type="match status" value="1"/>
</dbReference>
<dbReference type="PROSITE" id="PS50088">
    <property type="entry name" value="ANK_REPEAT"/>
    <property type="match status" value="8"/>
</dbReference>
<keyword evidence="4 5" id="KW-0040">ANK repeat</keyword>
<dbReference type="InterPro" id="IPR000719">
    <property type="entry name" value="Prot_kinase_dom"/>
</dbReference>
<dbReference type="InterPro" id="IPR036770">
    <property type="entry name" value="Ankyrin_rpt-contain_sf"/>
</dbReference>
<evidence type="ECO:0000256" key="5">
    <source>
        <dbReference type="PROSITE-ProRule" id="PRU00023"/>
    </source>
</evidence>
<accession>A0A7C1GPJ0</accession>
<dbReference type="SMART" id="SM00248">
    <property type="entry name" value="ANK"/>
    <property type="match status" value="8"/>
</dbReference>
<dbReference type="InterPro" id="IPR008271">
    <property type="entry name" value="Ser/Thr_kinase_AS"/>
</dbReference>
<keyword evidence="1" id="KW-0677">Repeat</keyword>
<dbReference type="InterPro" id="IPR011009">
    <property type="entry name" value="Kinase-like_dom_sf"/>
</dbReference>
<dbReference type="CDD" id="cd14014">
    <property type="entry name" value="STKc_PknB_like"/>
    <property type="match status" value="1"/>
</dbReference>
<dbReference type="Gene3D" id="1.10.510.10">
    <property type="entry name" value="Transferase(Phosphotransferase) domain 1"/>
    <property type="match status" value="1"/>
</dbReference>
<dbReference type="EMBL" id="DSAY01000076">
    <property type="protein sequence ID" value="HDP14952.1"/>
    <property type="molecule type" value="Genomic_DNA"/>
</dbReference>
<dbReference type="InterPro" id="IPR002110">
    <property type="entry name" value="Ankyrin_rpt"/>
</dbReference>
<feature type="domain" description="Protein kinase" evidence="6">
    <location>
        <begin position="532"/>
        <end position="794"/>
    </location>
</feature>
<feature type="repeat" description="ANK" evidence="5">
    <location>
        <begin position="243"/>
        <end position="275"/>
    </location>
</feature>
<feature type="repeat" description="ANK" evidence="5">
    <location>
        <begin position="116"/>
        <end position="143"/>
    </location>
</feature>
<comment type="caution">
    <text evidence="7">The sequence shown here is derived from an EMBL/GenBank/DDBJ whole genome shotgun (WGS) entry which is preliminary data.</text>
</comment>
<dbReference type="PROSITE" id="PS50011">
    <property type="entry name" value="PROTEIN_KINASE_DOM"/>
    <property type="match status" value="1"/>
</dbReference>
<evidence type="ECO:0000256" key="1">
    <source>
        <dbReference type="ARBA" id="ARBA00022737"/>
    </source>
</evidence>
<evidence type="ECO:0000256" key="4">
    <source>
        <dbReference type="ARBA" id="ARBA00023043"/>
    </source>
</evidence>
<dbReference type="PANTHER" id="PTHR24193">
    <property type="entry name" value="ANKYRIN REPEAT PROTEIN"/>
    <property type="match status" value="1"/>
</dbReference>
<feature type="repeat" description="ANK" evidence="5">
    <location>
        <begin position="210"/>
        <end position="242"/>
    </location>
</feature>
<dbReference type="AlphaFoldDB" id="A0A7C1GPJ0"/>
<dbReference type="SUPFAM" id="SSF56112">
    <property type="entry name" value="Protein kinase-like (PK-like)"/>
    <property type="match status" value="1"/>
</dbReference>
<evidence type="ECO:0000256" key="3">
    <source>
        <dbReference type="ARBA" id="ARBA00022840"/>
    </source>
</evidence>
<dbReference type="GO" id="GO:0000976">
    <property type="term" value="F:transcription cis-regulatory region binding"/>
    <property type="evidence" value="ECO:0007669"/>
    <property type="project" value="TreeGrafter"/>
</dbReference>
<dbReference type="GO" id="GO:0045944">
    <property type="term" value="P:positive regulation of transcription by RNA polymerase II"/>
    <property type="evidence" value="ECO:0007669"/>
    <property type="project" value="TreeGrafter"/>
</dbReference>
<dbReference type="GO" id="GO:0005524">
    <property type="term" value="F:ATP binding"/>
    <property type="evidence" value="ECO:0007669"/>
    <property type="project" value="UniProtKB-KW"/>
</dbReference>
<dbReference type="Pfam" id="PF12796">
    <property type="entry name" value="Ank_2"/>
    <property type="match status" value="2"/>
</dbReference>
<dbReference type="Pfam" id="PF13857">
    <property type="entry name" value="Ank_5"/>
    <property type="match status" value="1"/>
</dbReference>
<feature type="repeat" description="ANK" evidence="5">
    <location>
        <begin position="309"/>
        <end position="341"/>
    </location>
</feature>
<dbReference type="Pfam" id="PF00069">
    <property type="entry name" value="Pkinase"/>
    <property type="match status" value="1"/>
</dbReference>
<feature type="repeat" description="ANK" evidence="5">
    <location>
        <begin position="342"/>
        <end position="374"/>
    </location>
</feature>
<feature type="repeat" description="ANK" evidence="5">
    <location>
        <begin position="177"/>
        <end position="209"/>
    </location>
</feature>
<evidence type="ECO:0000259" key="6">
    <source>
        <dbReference type="PROSITE" id="PS50011"/>
    </source>
</evidence>
<dbReference type="PROSITE" id="PS00108">
    <property type="entry name" value="PROTEIN_KINASE_ST"/>
    <property type="match status" value="1"/>
</dbReference>
<dbReference type="GO" id="GO:0004672">
    <property type="term" value="F:protein kinase activity"/>
    <property type="evidence" value="ECO:0007669"/>
    <property type="project" value="InterPro"/>
</dbReference>
<dbReference type="PROSITE" id="PS50297">
    <property type="entry name" value="ANK_REP_REGION"/>
    <property type="match status" value="7"/>
</dbReference>
<dbReference type="SMART" id="SM00220">
    <property type="entry name" value="S_TKc"/>
    <property type="match status" value="1"/>
</dbReference>
<evidence type="ECO:0000313" key="7">
    <source>
        <dbReference type="EMBL" id="HDP14952.1"/>
    </source>
</evidence>
<proteinExistence type="predicted"/>
<dbReference type="Gene3D" id="1.25.40.20">
    <property type="entry name" value="Ankyrin repeat-containing domain"/>
    <property type="match status" value="4"/>
</dbReference>
<dbReference type="SUPFAM" id="SSF48403">
    <property type="entry name" value="Ankyrin repeat"/>
    <property type="match status" value="1"/>
</dbReference>